<keyword evidence="2" id="KW-0540">Nuclease</keyword>
<dbReference type="CDD" id="cd00085">
    <property type="entry name" value="HNHc"/>
    <property type="match status" value="1"/>
</dbReference>
<dbReference type="InterPro" id="IPR003615">
    <property type="entry name" value="HNH_nuc"/>
</dbReference>
<feature type="domain" description="HNH" evidence="1">
    <location>
        <begin position="198"/>
        <end position="251"/>
    </location>
</feature>
<dbReference type="GO" id="GO:0004519">
    <property type="term" value="F:endonuclease activity"/>
    <property type="evidence" value="ECO:0007669"/>
    <property type="project" value="UniProtKB-KW"/>
</dbReference>
<dbReference type="InterPro" id="IPR002711">
    <property type="entry name" value="HNH"/>
</dbReference>
<dbReference type="EMBL" id="CP102097">
    <property type="protein sequence ID" value="UUM32349.1"/>
    <property type="molecule type" value="Genomic_DNA"/>
</dbReference>
<dbReference type="Proteomes" id="UP001058602">
    <property type="component" value="Chromosome 2"/>
</dbReference>
<accession>A0ABY5LJU3</accession>
<keyword evidence="3" id="KW-1185">Reference proteome</keyword>
<protein>
    <submittedName>
        <fullName evidence="2">HNH endonuclease</fullName>
    </submittedName>
</protein>
<dbReference type="Pfam" id="PF01844">
    <property type="entry name" value="HNH"/>
    <property type="match status" value="1"/>
</dbReference>
<sequence>MDWVIYVAEATTKNLEIGLKKGIWGHKKIFSTVNTDKIKKGDTLFFVHHLTLMKDEDGKSVPGFPRVGPEHYNGAIATLIKAEVTTDFYVDDVPVWPDDVYPNRYHFKVLEKYQNIPFGEEFFSREFVDAVQKSTMRKGLAIEFALGADKVFSPKESTDLEIFEGAPVYRRHLVRERKPEIIRAKKAQVKLSVGKLICEACEFDFEKTYGERGEDFIECHHQNPLSDSEGQNTKLEDLALLCSNCHRIIHRSRPWITVSKLKEIIDERARAITEETAGLC</sequence>
<evidence type="ECO:0000313" key="3">
    <source>
        <dbReference type="Proteomes" id="UP001058602"/>
    </source>
</evidence>
<keyword evidence="2" id="KW-0255">Endonuclease</keyword>
<evidence type="ECO:0000313" key="2">
    <source>
        <dbReference type="EMBL" id="UUM32349.1"/>
    </source>
</evidence>
<proteinExistence type="predicted"/>
<dbReference type="Gene3D" id="3.10.590.10">
    <property type="entry name" value="ph1033 like domains"/>
    <property type="match status" value="1"/>
</dbReference>
<evidence type="ECO:0000259" key="1">
    <source>
        <dbReference type="Pfam" id="PF01844"/>
    </source>
</evidence>
<reference evidence="2" key="1">
    <citation type="submission" date="2022-07" db="EMBL/GenBank/DDBJ databases">
        <title>Complete genome of Vibrio japonicus strain JCM 31412T and phylogenomic assessment of the Nereis clade of the genus Vibrio.</title>
        <authorList>
            <person name="Shlafstein M.D."/>
            <person name="Emsley S.A."/>
            <person name="Ushijima B."/>
            <person name="Videau P."/>
            <person name="Saw J.H."/>
        </authorList>
    </citation>
    <scope>NUCLEOTIDE SEQUENCE</scope>
    <source>
        <strain evidence="2">JCM 31412</strain>
    </source>
</reference>
<dbReference type="RefSeq" id="WP_257086013.1">
    <property type="nucleotide sequence ID" value="NZ_CP102097.1"/>
</dbReference>
<gene>
    <name evidence="2" type="ORF">NP165_18900</name>
</gene>
<name>A0ABY5LJU3_9VIBR</name>
<organism evidence="2 3">
    <name type="scientific">Vibrio japonicus</name>
    <dbReference type="NCBI Taxonomy" id="1824638"/>
    <lineage>
        <taxon>Bacteria</taxon>
        <taxon>Pseudomonadati</taxon>
        <taxon>Pseudomonadota</taxon>
        <taxon>Gammaproteobacteria</taxon>
        <taxon>Vibrionales</taxon>
        <taxon>Vibrionaceae</taxon>
        <taxon>Vibrio</taxon>
    </lineage>
</organism>
<keyword evidence="2" id="KW-0378">Hydrolase</keyword>